<feature type="domain" description="MaoC-like" evidence="1">
    <location>
        <begin position="13"/>
        <end position="123"/>
    </location>
</feature>
<proteinExistence type="predicted"/>
<dbReference type="InterPro" id="IPR029069">
    <property type="entry name" value="HotDog_dom_sf"/>
</dbReference>
<dbReference type="Gene3D" id="3.10.129.10">
    <property type="entry name" value="Hotdog Thioesterase"/>
    <property type="match status" value="1"/>
</dbReference>
<organism evidence="2 3">
    <name type="scientific">Noviherbaspirillum denitrificans</name>
    <dbReference type="NCBI Taxonomy" id="1968433"/>
    <lineage>
        <taxon>Bacteria</taxon>
        <taxon>Pseudomonadati</taxon>
        <taxon>Pseudomonadota</taxon>
        <taxon>Betaproteobacteria</taxon>
        <taxon>Burkholderiales</taxon>
        <taxon>Oxalobacteraceae</taxon>
        <taxon>Noviherbaspirillum</taxon>
    </lineage>
</organism>
<dbReference type="OrthoDB" id="9801735at2"/>
<dbReference type="InterPro" id="IPR039375">
    <property type="entry name" value="NodN-like"/>
</dbReference>
<dbReference type="InterPro" id="IPR002539">
    <property type="entry name" value="MaoC-like_dom"/>
</dbReference>
<dbReference type="CDD" id="cd03450">
    <property type="entry name" value="NodN"/>
    <property type="match status" value="1"/>
</dbReference>
<dbReference type="SUPFAM" id="SSF54637">
    <property type="entry name" value="Thioesterase/thiol ester dehydrase-isomerase"/>
    <property type="match status" value="1"/>
</dbReference>
<reference evidence="2 3" key="1">
    <citation type="submission" date="2016-02" db="EMBL/GenBank/DDBJ databases">
        <authorList>
            <person name="Wen L."/>
            <person name="He K."/>
            <person name="Yang H."/>
        </authorList>
    </citation>
    <scope>NUCLEOTIDE SEQUENCE [LARGE SCALE GENOMIC DNA]</scope>
    <source>
        <strain evidence="2 3">TSA40</strain>
    </source>
</reference>
<protein>
    <submittedName>
        <fullName evidence="2">Dehydratase</fullName>
    </submittedName>
</protein>
<dbReference type="PANTHER" id="PTHR42993">
    <property type="entry name" value="MAOC-LIKE DEHYDRATASE DOMAIN-CONTAINING PROTEIN"/>
    <property type="match status" value="1"/>
</dbReference>
<name>A0A254T9N0_9BURK</name>
<dbReference type="EMBL" id="LSTO01000001">
    <property type="protein sequence ID" value="OWW19351.1"/>
    <property type="molecule type" value="Genomic_DNA"/>
</dbReference>
<gene>
    <name evidence="2" type="ORF">AYR66_07370</name>
</gene>
<dbReference type="Pfam" id="PF01575">
    <property type="entry name" value="MaoC_dehydratas"/>
    <property type="match status" value="1"/>
</dbReference>
<sequence length="151" mass="16919">MRHIASVQELRELVGQEVAVTDWFTVNQERVNQFAEATGDHQWIHLDVERSKKESPYGTTIAHGFLTLSLLPMIVQSAISMPEAKLSVNYGLNKVRFPAPVPVGSKVRGRMTLKDVEDIEGGVQVSWLVTMEREGGDKPVCVAESIVRRYE</sequence>
<dbReference type="RefSeq" id="WP_088706263.1">
    <property type="nucleotide sequence ID" value="NZ_LSTO01000001.1"/>
</dbReference>
<evidence type="ECO:0000313" key="2">
    <source>
        <dbReference type="EMBL" id="OWW19351.1"/>
    </source>
</evidence>
<comment type="caution">
    <text evidence="2">The sequence shown here is derived from an EMBL/GenBank/DDBJ whole genome shotgun (WGS) entry which is preliminary data.</text>
</comment>
<dbReference type="AlphaFoldDB" id="A0A254T9N0"/>
<evidence type="ECO:0000259" key="1">
    <source>
        <dbReference type="Pfam" id="PF01575"/>
    </source>
</evidence>
<dbReference type="PANTHER" id="PTHR42993:SF1">
    <property type="entry name" value="MAOC-LIKE DEHYDRATASE DOMAIN-CONTAINING PROTEIN"/>
    <property type="match status" value="1"/>
</dbReference>
<accession>A0A254T9N0</accession>
<dbReference type="Proteomes" id="UP000197535">
    <property type="component" value="Unassembled WGS sequence"/>
</dbReference>
<keyword evidence="3" id="KW-1185">Reference proteome</keyword>
<evidence type="ECO:0000313" key="3">
    <source>
        <dbReference type="Proteomes" id="UP000197535"/>
    </source>
</evidence>